<dbReference type="EMBL" id="KN847535">
    <property type="protein sequence ID" value="KIW06534.1"/>
    <property type="molecule type" value="Genomic_DNA"/>
</dbReference>
<sequence length="639" mass="71762">MGSTSDLPTSAQSVWDPEIQNVINNARTPFHPSPLAWEDQLLYFLLPDRFSNNLENGYKDNDGNVVDTGSIEAFRPSDANNAVAPNKDPTDWQSHGNVWCGGTIVGLTSKLGYLKRMGITAIWIGPVFKQVKTDLNSYHGYGVQDFLDVDPRFGPREEYKSLVQKAHDMGLYVIQDIICNHSGDVFCYEGDPNPSWKWDDSLQRAVVYPVKGFYDADHRPDTTLPFRKVDASRFPDAAIWPAEFQDGEAIFTREGKINNWDRDPEYLDGDFYNLKDFRLGASSPDQFVATPALKTLVECYKYWIAFADLDAFRLDTVKHMGWGPTRYFCNAIHEYAMSIGKNNFMIVGEITGGNESKYDTVTQTGLNAALGITDLQQALWNLPKGNWSPQAYFDQFRNATYLRQGSHAWLRDKLVTMIDDHDQVWRGDFKGRFCSDAIGSKMIFPAIALNMTTLGIACIYYGSEQSFDGSGGSGLPGHGADQWIRECMFGGKFGAFRSQDRHFFDELGVVYGKISRLAELRRKNLVLTRGRQYLREISGDGVGFGLPEKFPGGRMESIVAWSRIFNNVEILCAINTDTNGDRTAWVTVDAELNAAGDELVAIFEERPGQNATALRVEKRANRSVVQLTMPPASFAMFKK</sequence>
<dbReference type="RefSeq" id="XP_016216403.1">
    <property type="nucleotide sequence ID" value="XM_016356097.1"/>
</dbReference>
<dbReference type="SUPFAM" id="SSF51445">
    <property type="entry name" value="(Trans)glycosidases"/>
    <property type="match status" value="1"/>
</dbReference>
<dbReference type="STRING" id="253628.A0A0D2B5Q4"/>
<reference evidence="3 4" key="1">
    <citation type="submission" date="2015-01" db="EMBL/GenBank/DDBJ databases">
        <title>The Genome Sequence of Ochroconis gallopava CBS43764.</title>
        <authorList>
            <consortium name="The Broad Institute Genomics Platform"/>
            <person name="Cuomo C."/>
            <person name="de Hoog S."/>
            <person name="Gorbushina A."/>
            <person name="Stielow B."/>
            <person name="Teixiera M."/>
            <person name="Abouelleil A."/>
            <person name="Chapman S.B."/>
            <person name="Priest M."/>
            <person name="Young S.K."/>
            <person name="Wortman J."/>
            <person name="Nusbaum C."/>
            <person name="Birren B."/>
        </authorList>
    </citation>
    <scope>NUCLEOTIDE SEQUENCE [LARGE SCALE GENOMIC DNA]</scope>
    <source>
        <strain evidence="3 4">CBS 43764</strain>
    </source>
</reference>
<dbReference type="PANTHER" id="PTHR10357:SF209">
    <property type="entry name" value="PERIPLASMIC ALPHA-AMYLASE"/>
    <property type="match status" value="1"/>
</dbReference>
<dbReference type="AlphaFoldDB" id="A0A0D2B5Q4"/>
<dbReference type="CDD" id="cd11352">
    <property type="entry name" value="AmyAc_5"/>
    <property type="match status" value="1"/>
</dbReference>
<comment type="similarity">
    <text evidence="1">Belongs to the glycosyl hydrolase 13 family.</text>
</comment>
<evidence type="ECO:0000256" key="1">
    <source>
        <dbReference type="ARBA" id="ARBA00008061"/>
    </source>
</evidence>
<dbReference type="GeneID" id="27310939"/>
<dbReference type="OrthoDB" id="204980at2759"/>
<dbReference type="VEuPathDB" id="FungiDB:PV09_02966"/>
<proteinExistence type="inferred from homology"/>
<dbReference type="GO" id="GO:0005975">
    <property type="term" value="P:carbohydrate metabolic process"/>
    <property type="evidence" value="ECO:0007669"/>
    <property type="project" value="InterPro"/>
</dbReference>
<keyword evidence="4" id="KW-1185">Reference proteome</keyword>
<dbReference type="InterPro" id="IPR017853">
    <property type="entry name" value="GH"/>
</dbReference>
<gene>
    <name evidence="3" type="ORF">PV09_02966</name>
</gene>
<dbReference type="InParanoid" id="A0A0D2B5Q4"/>
<feature type="domain" description="Glycosyl hydrolase family 13 catalytic" evidence="2">
    <location>
        <begin position="44"/>
        <end position="521"/>
    </location>
</feature>
<dbReference type="SMART" id="SM00642">
    <property type="entry name" value="Aamy"/>
    <property type="match status" value="1"/>
</dbReference>
<evidence type="ECO:0000313" key="3">
    <source>
        <dbReference type="EMBL" id="KIW06534.1"/>
    </source>
</evidence>
<dbReference type="InterPro" id="IPR006047">
    <property type="entry name" value="GH13_cat_dom"/>
</dbReference>
<dbReference type="PANTHER" id="PTHR10357">
    <property type="entry name" value="ALPHA-AMYLASE FAMILY MEMBER"/>
    <property type="match status" value="1"/>
</dbReference>
<dbReference type="Gene3D" id="3.20.20.80">
    <property type="entry name" value="Glycosidases"/>
    <property type="match status" value="1"/>
</dbReference>
<name>A0A0D2B5Q4_9PEZI</name>
<organism evidence="3 4">
    <name type="scientific">Verruconis gallopava</name>
    <dbReference type="NCBI Taxonomy" id="253628"/>
    <lineage>
        <taxon>Eukaryota</taxon>
        <taxon>Fungi</taxon>
        <taxon>Dikarya</taxon>
        <taxon>Ascomycota</taxon>
        <taxon>Pezizomycotina</taxon>
        <taxon>Dothideomycetes</taxon>
        <taxon>Pleosporomycetidae</taxon>
        <taxon>Venturiales</taxon>
        <taxon>Sympoventuriaceae</taxon>
        <taxon>Verruconis</taxon>
    </lineage>
</organism>
<evidence type="ECO:0000313" key="4">
    <source>
        <dbReference type="Proteomes" id="UP000053259"/>
    </source>
</evidence>
<dbReference type="Proteomes" id="UP000053259">
    <property type="component" value="Unassembled WGS sequence"/>
</dbReference>
<dbReference type="Pfam" id="PF00128">
    <property type="entry name" value="Alpha-amylase"/>
    <property type="match status" value="1"/>
</dbReference>
<evidence type="ECO:0000259" key="2">
    <source>
        <dbReference type="SMART" id="SM00642"/>
    </source>
</evidence>
<protein>
    <recommendedName>
        <fullName evidence="2">Glycosyl hydrolase family 13 catalytic domain-containing protein</fullName>
    </recommendedName>
</protein>
<accession>A0A0D2B5Q4</accession>